<organism evidence="1 2">
    <name type="scientific">Ligilactobacillus salitolerans</name>
    <dbReference type="NCBI Taxonomy" id="1808352"/>
    <lineage>
        <taxon>Bacteria</taxon>
        <taxon>Bacillati</taxon>
        <taxon>Bacillota</taxon>
        <taxon>Bacilli</taxon>
        <taxon>Lactobacillales</taxon>
        <taxon>Lactobacillaceae</taxon>
        <taxon>Ligilactobacillus</taxon>
    </lineage>
</organism>
<dbReference type="GO" id="GO:0003677">
    <property type="term" value="F:DNA binding"/>
    <property type="evidence" value="ECO:0007669"/>
    <property type="project" value="InterPro"/>
</dbReference>
<dbReference type="Pfam" id="PF06953">
    <property type="entry name" value="ArsD"/>
    <property type="match status" value="1"/>
</dbReference>
<dbReference type="EMBL" id="BFFP01000050">
    <property type="protein sequence ID" value="GBG95735.1"/>
    <property type="molecule type" value="Genomic_DNA"/>
</dbReference>
<dbReference type="GO" id="GO:0045892">
    <property type="term" value="P:negative regulation of DNA-templated transcription"/>
    <property type="evidence" value="ECO:0007669"/>
    <property type="project" value="InterPro"/>
</dbReference>
<dbReference type="OrthoDB" id="9801358at2"/>
<dbReference type="RefSeq" id="WP_057756802.1">
    <property type="nucleotide sequence ID" value="NZ_BFFP01000050.1"/>
</dbReference>
<protein>
    <submittedName>
        <fullName evidence="1">Repressor of arsenical resistance</fullName>
    </submittedName>
</protein>
<dbReference type="Gene3D" id="3.40.30.10">
    <property type="entry name" value="Glutaredoxin"/>
    <property type="match status" value="1"/>
</dbReference>
<dbReference type="InterPro" id="IPR010712">
    <property type="entry name" value="Arsenical-R_ArsD"/>
</dbReference>
<comment type="caution">
    <text evidence="1">The sequence shown here is derived from an EMBL/GenBank/DDBJ whole genome shotgun (WGS) entry which is preliminary data.</text>
</comment>
<gene>
    <name evidence="1" type="ORF">LFYK43_21940</name>
</gene>
<evidence type="ECO:0000313" key="1">
    <source>
        <dbReference type="EMBL" id="GBG95735.1"/>
    </source>
</evidence>
<reference evidence="1 2" key="1">
    <citation type="journal article" date="2019" name="Int. J. Syst. Evol. Microbiol.">
        <title>Lactobacillus salitolerans sp. nov., a novel lactic acid bacterium isolated from spent mushroom substrates.</title>
        <authorList>
            <person name="Tohno M."/>
            <person name="Tanizawa Y."/>
            <person name="Kojima Y."/>
            <person name="Sakamoto M."/>
            <person name="Nakamura Y."/>
            <person name="Ohkuma M."/>
            <person name="Kobayashi H."/>
        </authorList>
    </citation>
    <scope>NUCLEOTIDE SEQUENCE [LARGE SCALE GENOMIC DNA]</scope>
    <source>
        <strain evidence="1 2">YK43</strain>
    </source>
</reference>
<sequence length="119" mass="12690">MKKIELFEPAMCCSTGVCGPSVNQDLLTITSAFEAMQGVTNVEANRYNLSNNPDVFSGRPEILSAIKDDADSVLPITVVDDEIVKTGTYPTIDELSEYTGLVFVPAEQKNSCCGGSGCC</sequence>
<keyword evidence="2" id="KW-1185">Reference proteome</keyword>
<accession>A0A401IW52</accession>
<name>A0A401IW52_9LACO</name>
<dbReference type="AlphaFoldDB" id="A0A401IW52"/>
<proteinExistence type="predicted"/>
<dbReference type="GO" id="GO:0046685">
    <property type="term" value="P:response to arsenic-containing substance"/>
    <property type="evidence" value="ECO:0007669"/>
    <property type="project" value="InterPro"/>
</dbReference>
<dbReference type="NCBIfam" id="NF033727">
    <property type="entry name" value="chaperon_ArsD"/>
    <property type="match status" value="1"/>
</dbReference>
<evidence type="ECO:0000313" key="2">
    <source>
        <dbReference type="Proteomes" id="UP000286848"/>
    </source>
</evidence>
<dbReference type="Proteomes" id="UP000286848">
    <property type="component" value="Unassembled WGS sequence"/>
</dbReference>